<dbReference type="InterPro" id="IPR017938">
    <property type="entry name" value="Riboflavin_synthase-like_b-brl"/>
</dbReference>
<comment type="cofactor">
    <cofactor evidence="4">
        <name>FAD</name>
        <dbReference type="ChEBI" id="CHEBI:57692"/>
    </cofactor>
</comment>
<dbReference type="InterPro" id="IPR001094">
    <property type="entry name" value="Flavdoxin-like"/>
</dbReference>
<keyword evidence="9" id="KW-0285">Flavoprotein</keyword>
<dbReference type="Gene3D" id="3.40.50.80">
    <property type="entry name" value="Nucleotide-binding domain of ferredoxin-NADP reductase (FNR) module"/>
    <property type="match status" value="1"/>
</dbReference>
<keyword evidence="25" id="KW-1185">Reference proteome</keyword>
<dbReference type="OrthoDB" id="9816402at2"/>
<dbReference type="InterPro" id="IPR017927">
    <property type="entry name" value="FAD-bd_FR_type"/>
</dbReference>
<evidence type="ECO:0000256" key="11">
    <source>
        <dbReference type="ARBA" id="ARBA00022723"/>
    </source>
</evidence>
<dbReference type="GO" id="GO:0010181">
    <property type="term" value="F:FMN binding"/>
    <property type="evidence" value="ECO:0007669"/>
    <property type="project" value="InterPro"/>
</dbReference>
<dbReference type="CDD" id="cd06199">
    <property type="entry name" value="SiR"/>
    <property type="match status" value="1"/>
</dbReference>
<keyword evidence="17" id="KW-0411">Iron-sulfur</keyword>
<evidence type="ECO:0000256" key="13">
    <source>
        <dbReference type="ARBA" id="ARBA00022857"/>
    </source>
</evidence>
<keyword evidence="13" id="KW-0521">NADP</keyword>
<dbReference type="Proteomes" id="UP000308430">
    <property type="component" value="Unassembled WGS sequence"/>
</dbReference>
<evidence type="ECO:0000313" key="25">
    <source>
        <dbReference type="Proteomes" id="UP000308430"/>
    </source>
</evidence>
<dbReference type="Pfam" id="PF01568">
    <property type="entry name" value="Molydop_binding"/>
    <property type="match status" value="1"/>
</dbReference>
<evidence type="ECO:0000256" key="15">
    <source>
        <dbReference type="ARBA" id="ARBA00023002"/>
    </source>
</evidence>
<dbReference type="SUPFAM" id="SSF63380">
    <property type="entry name" value="Riboflavin synthase domain-like"/>
    <property type="match status" value="1"/>
</dbReference>
<name>A0A4S4APZ1_9RHOO</name>
<dbReference type="SUPFAM" id="SSF50692">
    <property type="entry name" value="ADC-like"/>
    <property type="match status" value="1"/>
</dbReference>
<dbReference type="CDD" id="cd02754">
    <property type="entry name" value="MopB_Nitrate-R-NapA-like"/>
    <property type="match status" value="1"/>
</dbReference>
<dbReference type="PANTHER" id="PTHR43105:SF9">
    <property type="entry name" value="NADPH-FE(3+) OXIDOREDUCTASE SUBUNIT ALPHA"/>
    <property type="match status" value="1"/>
</dbReference>
<dbReference type="PROSITE" id="PS51384">
    <property type="entry name" value="FAD_FR"/>
    <property type="match status" value="1"/>
</dbReference>
<dbReference type="PRINTS" id="PR00369">
    <property type="entry name" value="FLAVODOXIN"/>
</dbReference>
<evidence type="ECO:0000256" key="1">
    <source>
        <dbReference type="ARBA" id="ARBA00001917"/>
    </source>
</evidence>
<dbReference type="PROSITE" id="PS00551">
    <property type="entry name" value="MOLYBDOPTERIN_PROK_1"/>
    <property type="match status" value="1"/>
</dbReference>
<evidence type="ECO:0000256" key="20">
    <source>
        <dbReference type="ARBA" id="ARBA00052219"/>
    </source>
</evidence>
<dbReference type="Gene3D" id="2.40.40.20">
    <property type="match status" value="1"/>
</dbReference>
<dbReference type="FunFam" id="3.40.50.80:FF:000001">
    <property type="entry name" value="NADPH--cytochrome P450 reductase 1"/>
    <property type="match status" value="1"/>
</dbReference>
<dbReference type="InterPro" id="IPR003097">
    <property type="entry name" value="CysJ-like_FAD-binding"/>
</dbReference>
<dbReference type="SMART" id="SM00926">
    <property type="entry name" value="Molybdop_Fe4S4"/>
    <property type="match status" value="1"/>
</dbReference>
<dbReference type="PROSITE" id="PS00932">
    <property type="entry name" value="MOLYBDOPTERIN_PROK_3"/>
    <property type="match status" value="1"/>
</dbReference>
<comment type="cofactor">
    <cofactor evidence="2">
        <name>Mo-bis(molybdopterin guanine dinucleotide)</name>
        <dbReference type="ChEBI" id="CHEBI:60539"/>
    </cofactor>
</comment>
<evidence type="ECO:0000256" key="8">
    <source>
        <dbReference type="ARBA" id="ARBA00022505"/>
    </source>
</evidence>
<dbReference type="GO" id="GO:0046872">
    <property type="term" value="F:metal ion binding"/>
    <property type="evidence" value="ECO:0007669"/>
    <property type="project" value="UniProtKB-KW"/>
</dbReference>
<evidence type="ECO:0000256" key="16">
    <source>
        <dbReference type="ARBA" id="ARBA00023004"/>
    </source>
</evidence>
<comment type="caution">
    <text evidence="24">The sequence shown here is derived from an EMBL/GenBank/DDBJ whole genome shotgun (WGS) entry which is preliminary data.</text>
</comment>
<evidence type="ECO:0000256" key="6">
    <source>
        <dbReference type="ARBA" id="ARBA00012604"/>
    </source>
</evidence>
<evidence type="ECO:0000256" key="19">
    <source>
        <dbReference type="ARBA" id="ARBA00023192"/>
    </source>
</evidence>
<dbReference type="GO" id="GO:0045333">
    <property type="term" value="P:cellular respiration"/>
    <property type="evidence" value="ECO:0007669"/>
    <property type="project" value="UniProtKB-ARBA"/>
</dbReference>
<evidence type="ECO:0000256" key="3">
    <source>
        <dbReference type="ARBA" id="ARBA00001966"/>
    </source>
</evidence>
<dbReference type="Gene3D" id="2.20.25.90">
    <property type="entry name" value="ADC-like domains"/>
    <property type="match status" value="1"/>
</dbReference>
<dbReference type="Gene3D" id="2.40.30.10">
    <property type="entry name" value="Translation factors"/>
    <property type="match status" value="1"/>
</dbReference>
<dbReference type="InterPro" id="IPR006655">
    <property type="entry name" value="Mopterin_OxRdtase_prok_CS"/>
</dbReference>
<dbReference type="InterPro" id="IPR001709">
    <property type="entry name" value="Flavoprot_Pyr_Nucl_cyt_Rdtase"/>
</dbReference>
<dbReference type="SUPFAM" id="SSF52218">
    <property type="entry name" value="Flavoproteins"/>
    <property type="match status" value="1"/>
</dbReference>
<evidence type="ECO:0000259" key="23">
    <source>
        <dbReference type="PROSITE" id="PS51669"/>
    </source>
</evidence>
<dbReference type="GO" id="GO:0051539">
    <property type="term" value="F:4 iron, 4 sulfur cluster binding"/>
    <property type="evidence" value="ECO:0007669"/>
    <property type="project" value="UniProtKB-KW"/>
</dbReference>
<feature type="domain" description="FAD-binding FR-type" evidence="22">
    <location>
        <begin position="1031"/>
        <end position="1247"/>
    </location>
</feature>
<evidence type="ECO:0000256" key="4">
    <source>
        <dbReference type="ARBA" id="ARBA00001974"/>
    </source>
</evidence>
<evidence type="ECO:0000256" key="2">
    <source>
        <dbReference type="ARBA" id="ARBA00001942"/>
    </source>
</evidence>
<dbReference type="CDD" id="cd02791">
    <property type="entry name" value="MopB_CT_Nitrate-R-NapA-like"/>
    <property type="match status" value="1"/>
</dbReference>
<feature type="domain" description="4Fe-4S Mo/W bis-MGD-type" evidence="23">
    <location>
        <begin position="2"/>
        <end position="58"/>
    </location>
</feature>
<keyword evidence="10" id="KW-0288">FMN</keyword>
<dbReference type="PROSITE" id="PS50902">
    <property type="entry name" value="FLAVODOXIN_LIKE"/>
    <property type="match status" value="1"/>
</dbReference>
<dbReference type="Pfam" id="PF00258">
    <property type="entry name" value="Flavodoxin_1"/>
    <property type="match status" value="1"/>
</dbReference>
<evidence type="ECO:0000256" key="10">
    <source>
        <dbReference type="ARBA" id="ARBA00022643"/>
    </source>
</evidence>
<dbReference type="InterPro" id="IPR039261">
    <property type="entry name" value="FNR_nucleotide-bd"/>
</dbReference>
<dbReference type="Gene3D" id="3.40.228.10">
    <property type="entry name" value="Dimethylsulfoxide Reductase, domain 2"/>
    <property type="match status" value="1"/>
</dbReference>
<keyword evidence="8" id="KW-0500">Molybdenum</keyword>
<dbReference type="InterPro" id="IPR006657">
    <property type="entry name" value="MoPterin_dinucl-bd_dom"/>
</dbReference>
<dbReference type="Gene3D" id="3.40.50.360">
    <property type="match status" value="1"/>
</dbReference>
<keyword evidence="11" id="KW-0479">Metal-binding</keyword>
<comment type="cofactor">
    <cofactor evidence="1">
        <name>FMN</name>
        <dbReference type="ChEBI" id="CHEBI:58210"/>
    </cofactor>
</comment>
<dbReference type="EC" id="1.8.1.2" evidence="6"/>
<reference evidence="24 25" key="1">
    <citation type="submission" date="2019-04" db="EMBL/GenBank/DDBJ databases">
        <title>Azoarcus nasutitermitis sp. nov. isolated from termite nest.</title>
        <authorList>
            <person name="Lin S.-Y."/>
            <person name="Hameed A."/>
            <person name="Hsu Y.-H."/>
            <person name="Young C.-C."/>
        </authorList>
    </citation>
    <scope>NUCLEOTIDE SEQUENCE [LARGE SCALE GENOMIC DNA]</scope>
    <source>
        <strain evidence="24 25">CC-YHH838</strain>
    </source>
</reference>
<gene>
    <name evidence="24" type="ORF">E6C76_19225</name>
</gene>
<dbReference type="PANTHER" id="PTHR43105">
    <property type="entry name" value="RESPIRATORY NITRATE REDUCTASE"/>
    <property type="match status" value="1"/>
</dbReference>
<sequence length="1398" mass="151656">MTREVDTVCPYCGVGCGMTLHVEGERVVKVTGTKAHPANFGRLCTKGSTSAQALRDAGRMESAFLRADRQQEPVRVDMDAAITQTARRLRAILDAHGPDAISLYVSGQMSLEAQYLANKLAKGYLGTNQIESNSRLCMASAGSGYKLSLGSDGPPGSYQDFDRAEVFFVIGANMADCHPILFLRMMDRVKAGARLIVVDPRRSATADKADLFLQIKPGTDLALLNGLLHLLHANGHTDADFIARYTEGWEAMPAFLADYAPDRVSALTGLPEGQIRQAAQWIGEAGAWMSCWTMGLNQSTHGTWHTNALCNLHLATGAICQPGSGPFSLTGQPNAMGGREMGYMGPGLPGQRSVLVEEDRHFVEDAWGVPRGTLHTRQLGGTVAMFERMAAGDIKACWIICTNPVASVANRRNVIAGLQRAELVITQDAFLDTETNRYADILLPGALWAEAEGVMINSERNLMLMQQAVDPPGQALPDWQIIARVACEMGYAEGFDYASAAEVFEEIKRFWNPKTGYDLRGASHARLRETPLQWPCAPDDGADRHPIRYLNDGARQPFGPADDGSPPRIVFATPSGRGVFFARPHAEPAELPDADFPFVLNTGRVQHQWHTLTKTGKIPTLNKLNPGPFVDIHPEDAAALGIRERDRVEVRSRRGRAVLPARLSERVRAGNCFAPFHWNDVHGDDLAINAVTSDAVDALSQQPELKFCAVALCRVGPPESAAQEIKEPEAPAVTSAAAPAARHAREQHIMQIDALARLLGLDPVEAPALDEHERLYLRGFLTGLRSEEARKADGVPVLPVQAPLAPAKRMLVDGMLAGLFSRTAGPVEAAAPAIMQVTAQATNARALTLLWASQTGNAEGFAGECAQQLRAQGWTVNLQGMDACKLEDLPAAAPLLLIASTFGDGDPPDNGAAFWQALQGEAAARLVACPYAVLAFGDTSYDQFCGFGRRLDARLAALGAQRLLPRVDCEPDYRQAASAWLAALVSALAAHGVARSAVARPELIGVAAGEGGPAYIGQDAAPAPHLSHSRQRPLRTRLLANRLLNGEGAGKETRQFVFDLKDTGLRYEAGDALGVWPANCPQGVAEMLDALKLPPSAPVTLDGLGEMAISEALLRHQDITRITPELLAFVHARCGAESLAGLLAPDRAQELKAWLWGRQIADLLHEFPLRVGAQEWVGALKRLQPRLYSISSSPRAQPDEVHLTVSVLRYAHQGRRRGGVCSTFLADRADGIDVPIFVQRSAHFRPPQGADTPMIMVGPGTGVAPFRAFLHERRARGDRGRNWLFFGEQHAATDFYYRDELQGMHQDGLLTELSLAFSRDQAEKLYVQDRMREHGARLWAWLQDGAHFYVCGDAGRMAKDVDAALREVAQAHGGLNAEAAADYVAQLGRDKRYVRDVY</sequence>
<dbReference type="InterPro" id="IPR027467">
    <property type="entry name" value="MopterinOxRdtase_cofactor_BS"/>
</dbReference>
<evidence type="ECO:0000259" key="22">
    <source>
        <dbReference type="PROSITE" id="PS51384"/>
    </source>
</evidence>
<dbReference type="InterPro" id="IPR008254">
    <property type="entry name" value="Flavodoxin/NO_synth"/>
</dbReference>
<dbReference type="SUPFAM" id="SSF52343">
    <property type="entry name" value="Ferredoxin reductase-like, C-terminal NADP-linked domain"/>
    <property type="match status" value="1"/>
</dbReference>
<evidence type="ECO:0000256" key="9">
    <source>
        <dbReference type="ARBA" id="ARBA00022630"/>
    </source>
</evidence>
<accession>A0A4S4APZ1</accession>
<dbReference type="GO" id="GO:0016020">
    <property type="term" value="C:membrane"/>
    <property type="evidence" value="ECO:0007669"/>
    <property type="project" value="TreeGrafter"/>
</dbReference>
<dbReference type="PROSITE" id="PS51669">
    <property type="entry name" value="4FE4S_MOW_BIS_MGD"/>
    <property type="match status" value="1"/>
</dbReference>
<dbReference type="Pfam" id="PF00175">
    <property type="entry name" value="NAD_binding_1"/>
    <property type="match status" value="1"/>
</dbReference>
<dbReference type="Pfam" id="PF04879">
    <property type="entry name" value="Molybdop_Fe4S4"/>
    <property type="match status" value="1"/>
</dbReference>
<evidence type="ECO:0000256" key="5">
    <source>
        <dbReference type="ARBA" id="ARBA00008747"/>
    </source>
</evidence>
<keyword evidence="15" id="KW-0560">Oxidoreductase</keyword>
<evidence type="ECO:0000256" key="7">
    <source>
        <dbReference type="ARBA" id="ARBA00022485"/>
    </source>
</evidence>
<dbReference type="InterPro" id="IPR006963">
    <property type="entry name" value="Mopterin_OxRdtase_4Fe-4S_dom"/>
</dbReference>
<dbReference type="InterPro" id="IPR050123">
    <property type="entry name" value="Prok_molybdopt-oxidoreductase"/>
</dbReference>
<evidence type="ECO:0000256" key="17">
    <source>
        <dbReference type="ARBA" id="ARBA00023014"/>
    </source>
</evidence>
<keyword evidence="7" id="KW-0004">4Fe-4S</keyword>
<dbReference type="InterPro" id="IPR041957">
    <property type="entry name" value="CT_Nitrate-R-NapA-like"/>
</dbReference>
<comment type="similarity">
    <text evidence="5">Belongs to the prokaryotic molybdopterin-containing oxidoreductase family. NasA/NapA/NarB subfamily.</text>
</comment>
<dbReference type="InterPro" id="IPR009010">
    <property type="entry name" value="Asp_de-COase-like_dom_sf"/>
</dbReference>
<keyword evidence="14" id="KW-0249">Electron transport</keyword>
<comment type="cofactor">
    <cofactor evidence="3">
        <name>[4Fe-4S] cluster</name>
        <dbReference type="ChEBI" id="CHEBI:49883"/>
    </cofactor>
</comment>
<dbReference type="GO" id="GO:0042128">
    <property type="term" value="P:nitrate assimilation"/>
    <property type="evidence" value="ECO:0007669"/>
    <property type="project" value="UniProtKB-KW"/>
</dbReference>
<dbReference type="Pfam" id="PF00667">
    <property type="entry name" value="FAD_binding_1"/>
    <property type="match status" value="1"/>
</dbReference>
<dbReference type="SUPFAM" id="SSF53706">
    <property type="entry name" value="Formate dehydrogenase/DMSO reductase, domains 1-3"/>
    <property type="match status" value="1"/>
</dbReference>
<dbReference type="InterPro" id="IPR001433">
    <property type="entry name" value="OxRdtase_FAD/NAD-bd"/>
</dbReference>
<organism evidence="24 25">
    <name type="scientific">Pseudothauera nasutitermitis</name>
    <dbReference type="NCBI Taxonomy" id="2565930"/>
    <lineage>
        <taxon>Bacteria</taxon>
        <taxon>Pseudomonadati</taxon>
        <taxon>Pseudomonadota</taxon>
        <taxon>Betaproteobacteria</taxon>
        <taxon>Rhodocyclales</taxon>
        <taxon>Zoogloeaceae</taxon>
        <taxon>Pseudothauera</taxon>
    </lineage>
</organism>
<proteinExistence type="inferred from homology"/>
<dbReference type="RefSeq" id="WP_136349880.1">
    <property type="nucleotide sequence ID" value="NZ_SSOC01000008.1"/>
</dbReference>
<keyword evidence="19" id="KW-0028">Amino-acid biosynthesis</keyword>
<dbReference type="EMBL" id="SSOC01000008">
    <property type="protein sequence ID" value="THF61795.1"/>
    <property type="molecule type" value="Genomic_DNA"/>
</dbReference>
<keyword evidence="19" id="KW-0198">Cysteine biosynthesis</keyword>
<dbReference type="PRINTS" id="PR00371">
    <property type="entry name" value="FPNCR"/>
</dbReference>
<keyword evidence="16" id="KW-0408">Iron</keyword>
<keyword evidence="18" id="KW-0534">Nitrate assimilation</keyword>
<evidence type="ECO:0000256" key="14">
    <source>
        <dbReference type="ARBA" id="ARBA00022982"/>
    </source>
</evidence>
<dbReference type="Gene3D" id="1.20.990.10">
    <property type="entry name" value="NADPH-cytochrome p450 Reductase, Chain A, domain 3"/>
    <property type="match status" value="1"/>
</dbReference>
<keyword evidence="14" id="KW-0813">Transport</keyword>
<dbReference type="InterPro" id="IPR023173">
    <property type="entry name" value="NADPH_Cyt_P450_Rdtase_alpha"/>
</dbReference>
<dbReference type="Pfam" id="PF00384">
    <property type="entry name" value="Molybdopterin"/>
    <property type="match status" value="1"/>
</dbReference>
<feature type="domain" description="Flavodoxin-like" evidence="21">
    <location>
        <begin position="847"/>
        <end position="985"/>
    </location>
</feature>
<comment type="catalytic activity">
    <reaction evidence="20">
        <text>hydrogen sulfide + 3 NADP(+) + 3 H2O = sulfite + 3 NADPH + 4 H(+)</text>
        <dbReference type="Rhea" id="RHEA:13801"/>
        <dbReference type="ChEBI" id="CHEBI:15377"/>
        <dbReference type="ChEBI" id="CHEBI:15378"/>
        <dbReference type="ChEBI" id="CHEBI:17359"/>
        <dbReference type="ChEBI" id="CHEBI:29919"/>
        <dbReference type="ChEBI" id="CHEBI:57783"/>
        <dbReference type="ChEBI" id="CHEBI:58349"/>
        <dbReference type="EC" id="1.8.1.2"/>
    </reaction>
</comment>
<dbReference type="InterPro" id="IPR006656">
    <property type="entry name" value="Mopterin_OxRdtase"/>
</dbReference>
<dbReference type="Gene3D" id="3.40.50.740">
    <property type="match status" value="1"/>
</dbReference>
<dbReference type="GO" id="GO:0004783">
    <property type="term" value="F:sulfite reductase (NADPH) activity"/>
    <property type="evidence" value="ECO:0007669"/>
    <property type="project" value="UniProtKB-EC"/>
</dbReference>
<evidence type="ECO:0000313" key="24">
    <source>
        <dbReference type="EMBL" id="THF61795.1"/>
    </source>
</evidence>
<dbReference type="InterPro" id="IPR029039">
    <property type="entry name" value="Flavoprotein-like_sf"/>
</dbReference>
<dbReference type="GO" id="GO:0019344">
    <property type="term" value="P:cysteine biosynthetic process"/>
    <property type="evidence" value="ECO:0007669"/>
    <property type="project" value="UniProtKB-KW"/>
</dbReference>
<evidence type="ECO:0000256" key="12">
    <source>
        <dbReference type="ARBA" id="ARBA00022827"/>
    </source>
</evidence>
<protein>
    <recommendedName>
        <fullName evidence="6">assimilatory sulfite reductase (NADPH)</fullName>
        <ecNumber evidence="6">1.8.1.2</ecNumber>
    </recommendedName>
</protein>
<evidence type="ECO:0000259" key="21">
    <source>
        <dbReference type="PROSITE" id="PS50902"/>
    </source>
</evidence>
<evidence type="ECO:0000256" key="18">
    <source>
        <dbReference type="ARBA" id="ARBA00023063"/>
    </source>
</evidence>
<keyword evidence="12" id="KW-0274">FAD</keyword>
<dbReference type="GO" id="GO:0043546">
    <property type="term" value="F:molybdopterin cofactor binding"/>
    <property type="evidence" value="ECO:0007669"/>
    <property type="project" value="InterPro"/>
</dbReference>
<dbReference type="GO" id="GO:1990204">
    <property type="term" value="C:oxidoreductase complex"/>
    <property type="evidence" value="ECO:0007669"/>
    <property type="project" value="UniProtKB-ARBA"/>
</dbReference>